<proteinExistence type="inferred from homology"/>
<dbReference type="CDD" id="cd23804">
    <property type="entry name" value="UBCc_UBE2S"/>
    <property type="match status" value="1"/>
</dbReference>
<dbReference type="InterPro" id="IPR016135">
    <property type="entry name" value="UBQ-conjugating_enzyme/RWD"/>
</dbReference>
<dbReference type="InterPro" id="IPR023313">
    <property type="entry name" value="UBQ-conjugating_AS"/>
</dbReference>
<feature type="compositionally biased region" description="Basic and acidic residues" evidence="8">
    <location>
        <begin position="313"/>
        <end position="324"/>
    </location>
</feature>
<keyword evidence="4 7" id="KW-0833">Ubl conjugation pathway</keyword>
<evidence type="ECO:0000259" key="9">
    <source>
        <dbReference type="PROSITE" id="PS50127"/>
    </source>
</evidence>
<feature type="non-terminal residue" evidence="10">
    <location>
        <position position="1"/>
    </location>
</feature>
<protein>
    <recommendedName>
        <fullName evidence="1">E2 ubiquitin-conjugating enzyme</fullName>
        <ecNumber evidence="1">2.3.2.23</ecNumber>
    </recommendedName>
</protein>
<organism evidence="10">
    <name type="scientific">Anthurium amnicola</name>
    <dbReference type="NCBI Taxonomy" id="1678845"/>
    <lineage>
        <taxon>Eukaryota</taxon>
        <taxon>Viridiplantae</taxon>
        <taxon>Streptophyta</taxon>
        <taxon>Embryophyta</taxon>
        <taxon>Tracheophyta</taxon>
        <taxon>Spermatophyta</taxon>
        <taxon>Magnoliopsida</taxon>
        <taxon>Liliopsida</taxon>
        <taxon>Araceae</taxon>
        <taxon>Pothoideae</taxon>
        <taxon>Potheae</taxon>
        <taxon>Anthurium</taxon>
    </lineage>
</organism>
<dbReference type="PROSITE" id="PS00183">
    <property type="entry name" value="UBC_1"/>
    <property type="match status" value="1"/>
</dbReference>
<dbReference type="GO" id="GO:0061631">
    <property type="term" value="F:ubiquitin conjugating enzyme activity"/>
    <property type="evidence" value="ECO:0007669"/>
    <property type="project" value="UniProtKB-EC"/>
</dbReference>
<keyword evidence="2" id="KW-0808">Transferase</keyword>
<dbReference type="SUPFAM" id="SSF54495">
    <property type="entry name" value="UBC-like"/>
    <property type="match status" value="1"/>
</dbReference>
<reference evidence="10" key="1">
    <citation type="submission" date="2015-07" db="EMBL/GenBank/DDBJ databases">
        <title>Transcriptome Assembly of Anthurium amnicola.</title>
        <authorList>
            <person name="Suzuki J."/>
        </authorList>
    </citation>
    <scope>NUCLEOTIDE SEQUENCE</scope>
</reference>
<evidence type="ECO:0000256" key="7">
    <source>
        <dbReference type="RuleBase" id="RU362109"/>
    </source>
</evidence>
<evidence type="ECO:0000256" key="8">
    <source>
        <dbReference type="SAM" id="MobiDB-lite"/>
    </source>
</evidence>
<keyword evidence="3 7" id="KW-0547">Nucleotide-binding</keyword>
<gene>
    <name evidence="10" type="primary">v1g237158</name>
    <name evidence="10" type="ORF">g.26241</name>
</gene>
<feature type="domain" description="UBC core" evidence="9">
    <location>
        <begin position="23"/>
        <end position="169"/>
    </location>
</feature>
<evidence type="ECO:0000313" key="10">
    <source>
        <dbReference type="EMBL" id="JAT64202.1"/>
    </source>
</evidence>
<name>A0A1D1ZBE8_9ARAE</name>
<dbReference type="AlphaFoldDB" id="A0A1D1ZBE8"/>
<evidence type="ECO:0000256" key="1">
    <source>
        <dbReference type="ARBA" id="ARBA00012486"/>
    </source>
</evidence>
<comment type="similarity">
    <text evidence="7">Belongs to the ubiquitin-conjugating enzyme family.</text>
</comment>
<dbReference type="GO" id="GO:0005524">
    <property type="term" value="F:ATP binding"/>
    <property type="evidence" value="ECO:0007669"/>
    <property type="project" value="UniProtKB-UniRule"/>
</dbReference>
<dbReference type="PANTHER" id="PTHR24067">
    <property type="entry name" value="UBIQUITIN-CONJUGATING ENZYME E2"/>
    <property type="match status" value="1"/>
</dbReference>
<evidence type="ECO:0000256" key="6">
    <source>
        <dbReference type="PROSITE-ProRule" id="PRU10133"/>
    </source>
</evidence>
<feature type="region of interest" description="Disordered" evidence="8">
    <location>
        <begin position="173"/>
        <end position="248"/>
    </location>
</feature>
<feature type="compositionally biased region" description="Low complexity" evidence="8">
    <location>
        <begin position="178"/>
        <end position="204"/>
    </location>
</feature>
<feature type="compositionally biased region" description="Polar residues" evidence="8">
    <location>
        <begin position="260"/>
        <end position="305"/>
    </location>
</feature>
<dbReference type="InterPro" id="IPR050113">
    <property type="entry name" value="Ub_conjugating_enzyme"/>
</dbReference>
<evidence type="ECO:0000256" key="5">
    <source>
        <dbReference type="ARBA" id="ARBA00022840"/>
    </source>
</evidence>
<dbReference type="InterPro" id="IPR000608">
    <property type="entry name" value="UBC"/>
</dbReference>
<dbReference type="Gene3D" id="3.10.110.10">
    <property type="entry name" value="Ubiquitin Conjugating Enzyme"/>
    <property type="match status" value="1"/>
</dbReference>
<evidence type="ECO:0000256" key="3">
    <source>
        <dbReference type="ARBA" id="ARBA00022741"/>
    </source>
</evidence>
<feature type="region of interest" description="Disordered" evidence="8">
    <location>
        <begin position="260"/>
        <end position="330"/>
    </location>
</feature>
<evidence type="ECO:0000256" key="2">
    <source>
        <dbReference type="ARBA" id="ARBA00022679"/>
    </source>
</evidence>
<dbReference type="Pfam" id="PF00179">
    <property type="entry name" value="UQ_con"/>
    <property type="match status" value="1"/>
</dbReference>
<evidence type="ECO:0000256" key="4">
    <source>
        <dbReference type="ARBA" id="ARBA00022786"/>
    </source>
</evidence>
<dbReference type="EMBL" id="GDJX01003734">
    <property type="protein sequence ID" value="JAT64202.1"/>
    <property type="molecule type" value="Transcribed_RNA"/>
</dbReference>
<feature type="active site" description="Glycyl thioester intermediate" evidence="6">
    <location>
        <position position="107"/>
    </location>
</feature>
<dbReference type="PROSITE" id="PS50127">
    <property type="entry name" value="UBC_2"/>
    <property type="match status" value="1"/>
</dbReference>
<accession>A0A1D1ZBE8</accession>
<sequence length="330" mass="36212">KKKKKKRNTSHRDMSAIENISPSVIKRISKELHSLVVQPPEGIRVIVNELDVCDVQAWILGPESTPYEGGSFRVKLVLGADFPAAPPKCYFITKIFHPNVSKSGEVCVNTLKKDWNKDSGVERILLTVKCLLIVPNPESALNEEAGKLLLENYDDYAKHARLMTKIHAQNKTTEFSANNTNNNNSTTSTSTTITSTTPPSTSSPKKFAPSQTMMKNTSPQNTTSTTPANTTTTNISNTTNSINNSSTMNLPALITPLTVSNSMNESKSPNAMNNDGVNNIHNHLKKSPNSMNSNDNQPASNNPTVTPKKRAGDKKLDKKQADKKRSLKRL</sequence>
<keyword evidence="5 7" id="KW-0067">ATP-binding</keyword>
<dbReference type="SMART" id="SM00212">
    <property type="entry name" value="UBCc"/>
    <property type="match status" value="1"/>
</dbReference>
<dbReference type="EC" id="2.3.2.23" evidence="1"/>
<feature type="compositionally biased region" description="Low complexity" evidence="8">
    <location>
        <begin position="216"/>
        <end position="247"/>
    </location>
</feature>
<dbReference type="FunFam" id="3.10.110.10:FF:000031">
    <property type="entry name" value="Ubiquitin-conjugating enzyme E2 22"/>
    <property type="match status" value="1"/>
</dbReference>